<evidence type="ECO:0000313" key="4">
    <source>
        <dbReference type="Proteomes" id="UP000019478"/>
    </source>
</evidence>
<keyword evidence="4" id="KW-1185">Reference proteome</keyword>
<gene>
    <name evidence="3" type="ORF">A1O3_01999</name>
</gene>
<evidence type="ECO:0000256" key="2">
    <source>
        <dbReference type="SAM" id="MobiDB-lite"/>
    </source>
</evidence>
<dbReference type="EMBL" id="AMGY01000002">
    <property type="protein sequence ID" value="EXJ88935.1"/>
    <property type="molecule type" value="Genomic_DNA"/>
</dbReference>
<evidence type="ECO:0000313" key="3">
    <source>
        <dbReference type="EMBL" id="EXJ88935.1"/>
    </source>
</evidence>
<feature type="region of interest" description="Disordered" evidence="2">
    <location>
        <begin position="439"/>
        <end position="540"/>
    </location>
</feature>
<dbReference type="HOGENOM" id="CLU_331202_0_0_1"/>
<feature type="compositionally biased region" description="Polar residues" evidence="2">
    <location>
        <begin position="481"/>
        <end position="499"/>
    </location>
</feature>
<feature type="region of interest" description="Disordered" evidence="2">
    <location>
        <begin position="588"/>
        <end position="615"/>
    </location>
</feature>
<proteinExistence type="predicted"/>
<dbReference type="eggNOG" id="ENOG502RV2B">
    <property type="taxonomic scope" value="Eukaryota"/>
</dbReference>
<organism evidence="3 4">
    <name type="scientific">Capronia epimyces CBS 606.96</name>
    <dbReference type="NCBI Taxonomy" id="1182542"/>
    <lineage>
        <taxon>Eukaryota</taxon>
        <taxon>Fungi</taxon>
        <taxon>Dikarya</taxon>
        <taxon>Ascomycota</taxon>
        <taxon>Pezizomycotina</taxon>
        <taxon>Eurotiomycetes</taxon>
        <taxon>Chaetothyriomycetidae</taxon>
        <taxon>Chaetothyriales</taxon>
        <taxon>Herpotrichiellaceae</taxon>
        <taxon>Capronia</taxon>
    </lineage>
</organism>
<accession>W9YH12</accession>
<dbReference type="RefSeq" id="XP_007730332.1">
    <property type="nucleotide sequence ID" value="XM_007732142.1"/>
</dbReference>
<evidence type="ECO:0000256" key="1">
    <source>
        <dbReference type="SAM" id="Coils"/>
    </source>
</evidence>
<comment type="caution">
    <text evidence="3">The sequence shown here is derived from an EMBL/GenBank/DDBJ whole genome shotgun (WGS) entry which is preliminary data.</text>
</comment>
<protein>
    <submittedName>
        <fullName evidence="3">Uncharacterized protein</fullName>
    </submittedName>
</protein>
<feature type="coiled-coil region" evidence="1">
    <location>
        <begin position="297"/>
        <end position="338"/>
    </location>
</feature>
<reference evidence="3 4" key="1">
    <citation type="submission" date="2013-03" db="EMBL/GenBank/DDBJ databases">
        <title>The Genome Sequence of Capronia epimyces CBS 606.96.</title>
        <authorList>
            <consortium name="The Broad Institute Genomics Platform"/>
            <person name="Cuomo C."/>
            <person name="de Hoog S."/>
            <person name="Gorbushina A."/>
            <person name="Walker B."/>
            <person name="Young S.K."/>
            <person name="Zeng Q."/>
            <person name="Gargeya S."/>
            <person name="Fitzgerald M."/>
            <person name="Haas B."/>
            <person name="Abouelleil A."/>
            <person name="Allen A.W."/>
            <person name="Alvarado L."/>
            <person name="Arachchi H.M."/>
            <person name="Berlin A.M."/>
            <person name="Chapman S.B."/>
            <person name="Gainer-Dewar J."/>
            <person name="Goldberg J."/>
            <person name="Griggs A."/>
            <person name="Gujja S."/>
            <person name="Hansen M."/>
            <person name="Howarth C."/>
            <person name="Imamovic A."/>
            <person name="Ireland A."/>
            <person name="Larimer J."/>
            <person name="McCowan C."/>
            <person name="Murphy C."/>
            <person name="Pearson M."/>
            <person name="Poon T.W."/>
            <person name="Priest M."/>
            <person name="Roberts A."/>
            <person name="Saif S."/>
            <person name="Shea T."/>
            <person name="Sisk P."/>
            <person name="Sykes S."/>
            <person name="Wortman J."/>
            <person name="Nusbaum C."/>
            <person name="Birren B."/>
        </authorList>
    </citation>
    <scope>NUCLEOTIDE SEQUENCE [LARGE SCALE GENOMIC DNA]</scope>
    <source>
        <strain evidence="3 4">CBS 606.96</strain>
    </source>
</reference>
<dbReference type="Proteomes" id="UP000019478">
    <property type="component" value="Unassembled WGS sequence"/>
</dbReference>
<feature type="coiled-coil region" evidence="1">
    <location>
        <begin position="141"/>
        <end position="168"/>
    </location>
</feature>
<dbReference type="OrthoDB" id="4117168at2759"/>
<dbReference type="GeneID" id="19166132"/>
<keyword evidence="1" id="KW-0175">Coiled coil</keyword>
<name>W9YH12_9EURO</name>
<feature type="compositionally biased region" description="Basic and acidic residues" evidence="2">
    <location>
        <begin position="440"/>
        <end position="455"/>
    </location>
</feature>
<sequence length="743" mass="82939">METFRHLTTPLRKHDRGADTAMPAYVIGSRPTKPLSAMSIEELLDYLPDCSPSAVTQVWLPAVRAQFQKMIALLNDVGELKIESSLNQIAFQKVGLPFPQDTQQHIDRSQDLKSFSDEIRLIAASYHKVLESAESLVERDTKACHERLHELEDQVADALEKMGAKDEEIAEQDRTNIELRHTIHDIAHILGSFIHDNVSSWVQTINEPRTEEVLQIISDYTRHADNQTKSVPYIRVPESAITQYAEDVREAKAVSKEYRELVHSQSAMVNEHSRNLDTYTNKYEIAVRLIKERDHEILLLAQKIESMTKRLQECEAALVQSQESIEEVESKAGRYEELRGNMDSLKIAHTLEIAQRDDEISRLRQMLGSAREEVFARRADVKNIISQSQTGLSASDLAPATMKGGPASKALRFFGMDRDKERGRRAVLPSSQSMIGFASSHHDATTHPFDTRYSSKEVAPAKSRSLLRHDSPLGKRRHAETTPTTPADGSDSCSGSMASLQAAVRPRSDSLGATQRHGVLPSPINTQKALPDPPARSQPPLVSAARLAEITQSDDSPMAVQVASDYFQHSILGQTAARRVLSNIPEVSTYGSSDAGEAKDPELSYYEEGSDGSVASSDREVYRKSVCALDMLNSSTLPYSETETDVEAILRGVAGTESEGHYPNVHTFDEDHSDEFETGLARVLHLRPGNHDLRAVRERERDGDREERFRQSFVSDGSGYRSEGSEPMTVAQLYHRGRRHIRG</sequence>
<dbReference type="AlphaFoldDB" id="W9YH12"/>